<evidence type="ECO:0000256" key="2">
    <source>
        <dbReference type="ARBA" id="ARBA00009618"/>
    </source>
</evidence>
<evidence type="ECO:0000256" key="1">
    <source>
        <dbReference type="ARBA" id="ARBA00004906"/>
    </source>
</evidence>
<dbReference type="RefSeq" id="XP_025421095.1">
    <property type="nucleotide sequence ID" value="XM_025565310.1"/>
</dbReference>
<protein>
    <submittedName>
        <fullName evidence="7">Uncharacterized protein LOC112691159 isoform X1</fullName>
    </submittedName>
</protein>
<organism evidence="6 7">
    <name type="scientific">Sipha flava</name>
    <name type="common">yellow sugarcane aphid</name>
    <dbReference type="NCBI Taxonomy" id="143950"/>
    <lineage>
        <taxon>Eukaryota</taxon>
        <taxon>Metazoa</taxon>
        <taxon>Ecdysozoa</taxon>
        <taxon>Arthropoda</taxon>
        <taxon>Hexapoda</taxon>
        <taxon>Insecta</taxon>
        <taxon>Pterygota</taxon>
        <taxon>Neoptera</taxon>
        <taxon>Paraneoptera</taxon>
        <taxon>Hemiptera</taxon>
        <taxon>Sternorrhyncha</taxon>
        <taxon>Aphidomorpha</taxon>
        <taxon>Aphidoidea</taxon>
        <taxon>Aphididae</taxon>
        <taxon>Sipha</taxon>
    </lineage>
</organism>
<gene>
    <name evidence="7" type="primary">LOC112691159</name>
</gene>
<dbReference type="Proteomes" id="UP000694846">
    <property type="component" value="Unplaced"/>
</dbReference>
<proteinExistence type="inferred from homology"/>
<dbReference type="Pfam" id="PF15243">
    <property type="entry name" value="ANAPC15"/>
    <property type="match status" value="1"/>
</dbReference>
<evidence type="ECO:0000313" key="6">
    <source>
        <dbReference type="Proteomes" id="UP000694846"/>
    </source>
</evidence>
<evidence type="ECO:0000256" key="5">
    <source>
        <dbReference type="ARBA" id="ARBA00023306"/>
    </source>
</evidence>
<keyword evidence="6" id="KW-1185">Reference proteome</keyword>
<keyword evidence="5" id="KW-0131">Cell cycle</keyword>
<sequence length="125" mass="14756">MMNSGIPIFPTMIPNTVNQLWFSVDEPKNEETELIQIESIHQNWLLTVVNKLNDKDFPVPIGKTATEVMYLVVDEYKKKMMKKMKRKKSIIPMIVKPMMRKMTMLKWTSPILLIKILQFLFLLDN</sequence>
<dbReference type="GO" id="GO:0005680">
    <property type="term" value="C:anaphase-promoting complex"/>
    <property type="evidence" value="ECO:0007669"/>
    <property type="project" value="InterPro"/>
</dbReference>
<dbReference type="PANTHER" id="PTHR22526:SF2">
    <property type="entry name" value="ANAPHASE PROMOTING COMPLEX C SUBUNIT 15, PSEUDOGENE-RELATED"/>
    <property type="match status" value="1"/>
</dbReference>
<evidence type="ECO:0000256" key="3">
    <source>
        <dbReference type="ARBA" id="ARBA00022618"/>
    </source>
</evidence>
<dbReference type="GO" id="GO:0090266">
    <property type="term" value="P:regulation of mitotic cell cycle spindle assembly checkpoint"/>
    <property type="evidence" value="ECO:0007669"/>
    <property type="project" value="InterPro"/>
</dbReference>
<comment type="pathway">
    <text evidence="1">Protein modification; protein ubiquitination.</text>
</comment>
<name>A0A8B8GE39_9HEMI</name>
<reference evidence="7" key="1">
    <citation type="submission" date="2025-08" db="UniProtKB">
        <authorList>
            <consortium name="RefSeq"/>
        </authorList>
    </citation>
    <scope>IDENTIFICATION</scope>
    <source>
        <tissue evidence="7">Whole body</tissue>
    </source>
</reference>
<evidence type="ECO:0000256" key="4">
    <source>
        <dbReference type="ARBA" id="ARBA00022776"/>
    </source>
</evidence>
<evidence type="ECO:0000313" key="7">
    <source>
        <dbReference type="RefSeq" id="XP_025421095.1"/>
    </source>
</evidence>
<dbReference type="OrthoDB" id="6362917at2759"/>
<dbReference type="InterPro" id="IPR026182">
    <property type="entry name" value="ANAPC15"/>
</dbReference>
<keyword evidence="3" id="KW-0132">Cell division</keyword>
<dbReference type="GO" id="GO:0051301">
    <property type="term" value="P:cell division"/>
    <property type="evidence" value="ECO:0007669"/>
    <property type="project" value="UniProtKB-KW"/>
</dbReference>
<dbReference type="GeneID" id="112691159"/>
<comment type="similarity">
    <text evidence="2">Belongs to the APC15 family.</text>
</comment>
<dbReference type="PANTHER" id="PTHR22526">
    <property type="entry name" value="ANAPHASE PROMOTING COMPLEX C SUBUNIT 15, PSEUDOGENE-RELATED"/>
    <property type="match status" value="1"/>
</dbReference>
<keyword evidence="4" id="KW-0498">Mitosis</keyword>
<dbReference type="AlphaFoldDB" id="A0A8B8GE39"/>
<accession>A0A8B8GE39</accession>